<feature type="coiled-coil region" evidence="6">
    <location>
        <begin position="281"/>
        <end position="308"/>
    </location>
</feature>
<evidence type="ECO:0000256" key="2">
    <source>
        <dbReference type="ARBA" id="ARBA00012438"/>
    </source>
</evidence>
<dbReference type="PRINTS" id="PR00344">
    <property type="entry name" value="BCTRLSENSOR"/>
</dbReference>
<dbReference type="Gene3D" id="3.30.565.10">
    <property type="entry name" value="Histidine kinase-like ATPase, C-terminal domain"/>
    <property type="match status" value="1"/>
</dbReference>
<dbReference type="InterPro" id="IPR003594">
    <property type="entry name" value="HATPase_dom"/>
</dbReference>
<evidence type="ECO:0000256" key="7">
    <source>
        <dbReference type="SAM" id="Phobius"/>
    </source>
</evidence>
<dbReference type="CDD" id="cd00082">
    <property type="entry name" value="HisKA"/>
    <property type="match status" value="1"/>
</dbReference>
<keyword evidence="7" id="KW-0812">Transmembrane</keyword>
<dbReference type="Gene3D" id="1.25.40.10">
    <property type="entry name" value="Tetratricopeptide repeat domain"/>
    <property type="match status" value="2"/>
</dbReference>
<feature type="modified residue" description="4-aspartylphosphate" evidence="5">
    <location>
        <position position="663"/>
    </location>
</feature>
<dbReference type="SUPFAM" id="SSF47384">
    <property type="entry name" value="Homodimeric domain of signal transducing histidine kinase"/>
    <property type="match status" value="1"/>
</dbReference>
<dbReference type="EC" id="2.7.13.3" evidence="2"/>
<dbReference type="SMART" id="SM00388">
    <property type="entry name" value="HisKA"/>
    <property type="match status" value="1"/>
</dbReference>
<dbReference type="InterPro" id="IPR011006">
    <property type="entry name" value="CheY-like_superfamily"/>
</dbReference>
<dbReference type="Gene3D" id="1.10.287.130">
    <property type="match status" value="1"/>
</dbReference>
<dbReference type="RefSeq" id="WP_386405306.1">
    <property type="nucleotide sequence ID" value="NZ_JBHTJH010000004.1"/>
</dbReference>
<dbReference type="InterPro" id="IPR011990">
    <property type="entry name" value="TPR-like_helical_dom_sf"/>
</dbReference>
<evidence type="ECO:0000256" key="4">
    <source>
        <dbReference type="ARBA" id="ARBA00023012"/>
    </source>
</evidence>
<evidence type="ECO:0000256" key="5">
    <source>
        <dbReference type="PROSITE-ProRule" id="PRU00169"/>
    </source>
</evidence>
<dbReference type="PROSITE" id="PS50109">
    <property type="entry name" value="HIS_KIN"/>
    <property type="match status" value="1"/>
</dbReference>
<organism evidence="10 11">
    <name type="scientific">Sungkyunkwania multivorans</name>
    <dbReference type="NCBI Taxonomy" id="1173618"/>
    <lineage>
        <taxon>Bacteria</taxon>
        <taxon>Pseudomonadati</taxon>
        <taxon>Bacteroidota</taxon>
        <taxon>Flavobacteriia</taxon>
        <taxon>Flavobacteriales</taxon>
        <taxon>Flavobacteriaceae</taxon>
        <taxon>Sungkyunkwania</taxon>
    </lineage>
</organism>
<keyword evidence="7" id="KW-1133">Transmembrane helix</keyword>
<dbReference type="InterPro" id="IPR005467">
    <property type="entry name" value="His_kinase_dom"/>
</dbReference>
<comment type="catalytic activity">
    <reaction evidence="1">
        <text>ATP + protein L-histidine = ADP + protein N-phospho-L-histidine.</text>
        <dbReference type="EC" id="2.7.13.3"/>
    </reaction>
</comment>
<dbReference type="SUPFAM" id="SSF52172">
    <property type="entry name" value="CheY-like"/>
    <property type="match status" value="1"/>
</dbReference>
<evidence type="ECO:0000313" key="10">
    <source>
        <dbReference type="EMBL" id="MFD0861735.1"/>
    </source>
</evidence>
<keyword evidence="11" id="KW-1185">Reference proteome</keyword>
<dbReference type="Gene3D" id="3.40.50.2300">
    <property type="match status" value="1"/>
</dbReference>
<keyword evidence="6" id="KW-0175">Coiled coil</keyword>
<dbReference type="InterPro" id="IPR004358">
    <property type="entry name" value="Sig_transdc_His_kin-like_C"/>
</dbReference>
<keyword evidence="7" id="KW-0472">Membrane</keyword>
<dbReference type="PROSITE" id="PS50110">
    <property type="entry name" value="RESPONSE_REGULATORY"/>
    <property type="match status" value="1"/>
</dbReference>
<evidence type="ECO:0000259" key="9">
    <source>
        <dbReference type="PROSITE" id="PS50110"/>
    </source>
</evidence>
<dbReference type="Pfam" id="PF00072">
    <property type="entry name" value="Response_reg"/>
    <property type="match status" value="1"/>
</dbReference>
<dbReference type="SMART" id="SM00387">
    <property type="entry name" value="HATPase_c"/>
    <property type="match status" value="1"/>
</dbReference>
<dbReference type="Proteomes" id="UP001596978">
    <property type="component" value="Unassembled WGS sequence"/>
</dbReference>
<feature type="domain" description="Response regulatory" evidence="9">
    <location>
        <begin position="614"/>
        <end position="728"/>
    </location>
</feature>
<dbReference type="Pfam" id="PF00512">
    <property type="entry name" value="HisKA"/>
    <property type="match status" value="1"/>
</dbReference>
<dbReference type="EMBL" id="JBHTJH010000004">
    <property type="protein sequence ID" value="MFD0861735.1"/>
    <property type="molecule type" value="Genomic_DNA"/>
</dbReference>
<dbReference type="SUPFAM" id="SSF48452">
    <property type="entry name" value="TPR-like"/>
    <property type="match status" value="1"/>
</dbReference>
<dbReference type="CDD" id="cd17546">
    <property type="entry name" value="REC_hyHK_CKI1_RcsC-like"/>
    <property type="match status" value="1"/>
</dbReference>
<evidence type="ECO:0000313" key="11">
    <source>
        <dbReference type="Proteomes" id="UP001596978"/>
    </source>
</evidence>
<protein>
    <recommendedName>
        <fullName evidence="2">histidine kinase</fullName>
        <ecNumber evidence="2">2.7.13.3</ecNumber>
    </recommendedName>
</protein>
<dbReference type="SMART" id="SM00448">
    <property type="entry name" value="REC"/>
    <property type="match status" value="1"/>
</dbReference>
<dbReference type="InterPro" id="IPR019734">
    <property type="entry name" value="TPR_rpt"/>
</dbReference>
<dbReference type="InterPro" id="IPR001789">
    <property type="entry name" value="Sig_transdc_resp-reg_receiver"/>
</dbReference>
<gene>
    <name evidence="10" type="ORF">ACFQ1M_05920</name>
</gene>
<dbReference type="InterPro" id="IPR036890">
    <property type="entry name" value="HATPase_C_sf"/>
</dbReference>
<keyword evidence="4" id="KW-0902">Two-component regulatory system</keyword>
<sequence>MKSYKSSCPVNLLTFVSICFLNFLSFGQVANEREMLDSLLHKASDEYYAYNYKESLKYSARLVQLARELNYPGYQAEGYNFIGIIYESIDDIEKAQRNYERCLLYAMKSKNDTLICWSYNNLGNIFGQHEETMDQSIEYYKKAYDIGKRLNIPAEMMGAKLNIGWSYIDSGKFEEAYPYLKDAERYLKMDSNTESSSQLNFLFGKYYTSKEQYSLATSYFQSAISDAEAGGHVIEASSAYLGYSELLKAQGKKAEAYDALLKHMENEDRIYDSKKIKHLEAANIKFELEEYQSQLDASKKERDSQQLTLEKSKHTIYAVSIGAIIMLLFLLTLFKTNRFKRVVIKELSVKNKELREAKEKAEALSRSKTDFFSTISHELRTPLYGVIGLTTLLMESKDVEKNKEYLTSLKFSGDYLLSLINDVLQLNKIDSNGVVLSPREFNIFKLVEKVIASFEYAAQENKNVLHVALDKNIPKKLLGDSVRISQILVNLIGNALKFTHNGNIWLSITHQLDKGKHRLHFSIKDDGEGIPKDKQEDIFNDYLQVNRKENDISGSGLGLAIVKRLLQLFGSEIKLESDIGEGATFTFDLLLDTPANCVSKEELEYITGRLKNRKVLIVDDNKINQVVTRKVLELQGMHCDVCDNGYDAISKVEENVYDLVLMDINMPDINGIETTRSIRRFDTKTPVIALTAVGIEELGQDLFEAGMNDFVLKPYEKSLLFKVVYKNITIADYESHRLVTSTAS</sequence>
<keyword evidence="3 5" id="KW-0597">Phosphoprotein</keyword>
<evidence type="ECO:0000256" key="1">
    <source>
        <dbReference type="ARBA" id="ARBA00000085"/>
    </source>
</evidence>
<dbReference type="Pfam" id="PF02518">
    <property type="entry name" value="HATPase_c"/>
    <property type="match status" value="1"/>
</dbReference>
<dbReference type="SUPFAM" id="SSF55874">
    <property type="entry name" value="ATPase domain of HSP90 chaperone/DNA topoisomerase II/histidine kinase"/>
    <property type="match status" value="1"/>
</dbReference>
<dbReference type="Pfam" id="PF13181">
    <property type="entry name" value="TPR_8"/>
    <property type="match status" value="2"/>
</dbReference>
<dbReference type="InterPro" id="IPR036097">
    <property type="entry name" value="HisK_dim/P_sf"/>
</dbReference>
<dbReference type="PANTHER" id="PTHR45339">
    <property type="entry name" value="HYBRID SIGNAL TRANSDUCTION HISTIDINE KINASE J"/>
    <property type="match status" value="1"/>
</dbReference>
<feature type="transmembrane region" description="Helical" evidence="7">
    <location>
        <begin position="315"/>
        <end position="334"/>
    </location>
</feature>
<dbReference type="PANTHER" id="PTHR45339:SF1">
    <property type="entry name" value="HYBRID SIGNAL TRANSDUCTION HISTIDINE KINASE J"/>
    <property type="match status" value="1"/>
</dbReference>
<proteinExistence type="predicted"/>
<name>A0ABW3CX67_9FLAO</name>
<evidence type="ECO:0000256" key="3">
    <source>
        <dbReference type="ARBA" id="ARBA00022553"/>
    </source>
</evidence>
<reference evidence="11" key="1">
    <citation type="journal article" date="2019" name="Int. J. Syst. Evol. Microbiol.">
        <title>The Global Catalogue of Microorganisms (GCM) 10K type strain sequencing project: providing services to taxonomists for standard genome sequencing and annotation.</title>
        <authorList>
            <consortium name="The Broad Institute Genomics Platform"/>
            <consortium name="The Broad Institute Genome Sequencing Center for Infectious Disease"/>
            <person name="Wu L."/>
            <person name="Ma J."/>
        </authorList>
    </citation>
    <scope>NUCLEOTIDE SEQUENCE [LARGE SCALE GENOMIC DNA]</scope>
    <source>
        <strain evidence="11">CCUG 62952</strain>
    </source>
</reference>
<dbReference type="SMART" id="SM00028">
    <property type="entry name" value="TPR"/>
    <property type="match status" value="3"/>
</dbReference>
<dbReference type="InterPro" id="IPR003661">
    <property type="entry name" value="HisK_dim/P_dom"/>
</dbReference>
<evidence type="ECO:0000259" key="8">
    <source>
        <dbReference type="PROSITE" id="PS50109"/>
    </source>
</evidence>
<comment type="caution">
    <text evidence="10">The sequence shown here is derived from an EMBL/GenBank/DDBJ whole genome shotgun (WGS) entry which is preliminary data.</text>
</comment>
<evidence type="ECO:0000256" key="6">
    <source>
        <dbReference type="SAM" id="Coils"/>
    </source>
</evidence>
<feature type="domain" description="Histidine kinase" evidence="8">
    <location>
        <begin position="374"/>
        <end position="593"/>
    </location>
</feature>
<accession>A0ABW3CX67</accession>